<dbReference type="PROSITE" id="PS50885">
    <property type="entry name" value="HAMP"/>
    <property type="match status" value="1"/>
</dbReference>
<evidence type="ECO:0000256" key="3">
    <source>
        <dbReference type="ARBA" id="ARBA00012438"/>
    </source>
</evidence>
<dbReference type="CDD" id="cd06225">
    <property type="entry name" value="HAMP"/>
    <property type="match status" value="1"/>
</dbReference>
<dbReference type="Pfam" id="PF00512">
    <property type="entry name" value="HisKA"/>
    <property type="match status" value="1"/>
</dbReference>
<dbReference type="InterPro" id="IPR004358">
    <property type="entry name" value="Sig_transdc_His_kin-like_C"/>
</dbReference>
<dbReference type="PROSITE" id="PS50109">
    <property type="entry name" value="HIS_KIN"/>
    <property type="match status" value="1"/>
</dbReference>
<keyword evidence="6 11" id="KW-0812">Transmembrane</keyword>
<dbReference type="SUPFAM" id="SSF55874">
    <property type="entry name" value="ATPase domain of HSP90 chaperone/DNA topoisomerase II/histidine kinase"/>
    <property type="match status" value="1"/>
</dbReference>
<dbReference type="EMBL" id="CP036316">
    <property type="protein sequence ID" value="QDT66636.1"/>
    <property type="molecule type" value="Genomic_DNA"/>
</dbReference>
<evidence type="ECO:0000256" key="1">
    <source>
        <dbReference type="ARBA" id="ARBA00000085"/>
    </source>
</evidence>
<comment type="subcellular location">
    <subcellularLocation>
        <location evidence="2">Membrane</location>
    </subcellularLocation>
</comment>
<feature type="domain" description="Histidine kinase" evidence="12">
    <location>
        <begin position="259"/>
        <end position="475"/>
    </location>
</feature>
<dbReference type="Pfam" id="PF02518">
    <property type="entry name" value="HATPase_c"/>
    <property type="match status" value="1"/>
</dbReference>
<dbReference type="SMART" id="SM00388">
    <property type="entry name" value="HisKA"/>
    <property type="match status" value="1"/>
</dbReference>
<dbReference type="Gene3D" id="3.30.565.10">
    <property type="entry name" value="Histidine kinase-like ATPase, C-terminal domain"/>
    <property type="match status" value="1"/>
</dbReference>
<comment type="catalytic activity">
    <reaction evidence="1">
        <text>ATP + protein L-histidine = ADP + protein N-phospho-L-histidine.</text>
        <dbReference type="EC" id="2.7.13.3"/>
    </reaction>
</comment>
<dbReference type="CDD" id="cd00075">
    <property type="entry name" value="HATPase"/>
    <property type="match status" value="1"/>
</dbReference>
<gene>
    <name evidence="14" type="primary">cusS</name>
    <name evidence="14" type="ORF">V22_39070</name>
</gene>
<evidence type="ECO:0000259" key="12">
    <source>
        <dbReference type="PROSITE" id="PS50109"/>
    </source>
</evidence>
<keyword evidence="15" id="KW-1185">Reference proteome</keyword>
<feature type="transmembrane region" description="Helical" evidence="11">
    <location>
        <begin position="6"/>
        <end position="29"/>
    </location>
</feature>
<dbReference type="Gene3D" id="6.10.340.10">
    <property type="match status" value="1"/>
</dbReference>
<feature type="domain" description="HAMP" evidence="13">
    <location>
        <begin position="198"/>
        <end position="251"/>
    </location>
</feature>
<dbReference type="InterPro" id="IPR003661">
    <property type="entry name" value="HisK_dim/P_dom"/>
</dbReference>
<evidence type="ECO:0000256" key="7">
    <source>
        <dbReference type="ARBA" id="ARBA00022777"/>
    </source>
</evidence>
<keyword evidence="9" id="KW-0902">Two-component regulatory system</keyword>
<evidence type="ECO:0000256" key="2">
    <source>
        <dbReference type="ARBA" id="ARBA00004370"/>
    </source>
</evidence>
<evidence type="ECO:0000259" key="13">
    <source>
        <dbReference type="PROSITE" id="PS50885"/>
    </source>
</evidence>
<evidence type="ECO:0000256" key="10">
    <source>
        <dbReference type="ARBA" id="ARBA00023136"/>
    </source>
</evidence>
<organism evidence="14 15">
    <name type="scientific">Calycomorphotria hydatis</name>
    <dbReference type="NCBI Taxonomy" id="2528027"/>
    <lineage>
        <taxon>Bacteria</taxon>
        <taxon>Pseudomonadati</taxon>
        <taxon>Planctomycetota</taxon>
        <taxon>Planctomycetia</taxon>
        <taxon>Planctomycetales</taxon>
        <taxon>Planctomycetaceae</taxon>
        <taxon>Calycomorphotria</taxon>
    </lineage>
</organism>
<keyword evidence="5 14" id="KW-0808">Transferase</keyword>
<proteinExistence type="predicted"/>
<dbReference type="SUPFAM" id="SSF47384">
    <property type="entry name" value="Homodimeric domain of signal transducing histidine kinase"/>
    <property type="match status" value="1"/>
</dbReference>
<dbReference type="AlphaFoldDB" id="A0A517TE32"/>
<dbReference type="Gene3D" id="1.10.287.130">
    <property type="match status" value="1"/>
</dbReference>
<dbReference type="EC" id="2.7.13.3" evidence="3"/>
<evidence type="ECO:0000313" key="15">
    <source>
        <dbReference type="Proteomes" id="UP000319976"/>
    </source>
</evidence>
<dbReference type="InterPro" id="IPR003594">
    <property type="entry name" value="HATPase_dom"/>
</dbReference>
<dbReference type="SMART" id="SM00387">
    <property type="entry name" value="HATPase_c"/>
    <property type="match status" value="1"/>
</dbReference>
<keyword evidence="7 14" id="KW-0418">Kinase</keyword>
<dbReference type="PRINTS" id="PR00344">
    <property type="entry name" value="BCTRLSENSOR"/>
</dbReference>
<dbReference type="InterPro" id="IPR036097">
    <property type="entry name" value="HisK_dim/P_sf"/>
</dbReference>
<dbReference type="PANTHER" id="PTHR45436:SF5">
    <property type="entry name" value="SENSOR HISTIDINE KINASE TRCS"/>
    <property type="match status" value="1"/>
</dbReference>
<dbReference type="InterPro" id="IPR005467">
    <property type="entry name" value="His_kinase_dom"/>
</dbReference>
<keyword evidence="10 11" id="KW-0472">Membrane</keyword>
<dbReference type="GO" id="GO:0000155">
    <property type="term" value="F:phosphorelay sensor kinase activity"/>
    <property type="evidence" value="ECO:0007669"/>
    <property type="project" value="InterPro"/>
</dbReference>
<dbReference type="InterPro" id="IPR050428">
    <property type="entry name" value="TCS_sensor_his_kinase"/>
</dbReference>
<evidence type="ECO:0000256" key="9">
    <source>
        <dbReference type="ARBA" id="ARBA00023012"/>
    </source>
</evidence>
<dbReference type="SUPFAM" id="SSF158472">
    <property type="entry name" value="HAMP domain-like"/>
    <property type="match status" value="1"/>
</dbReference>
<dbReference type="Proteomes" id="UP000319976">
    <property type="component" value="Chromosome"/>
</dbReference>
<sequence>MTLTNRLLTFFMTTLAIIIVSFSLLLYGLAQEFFRRQTQARLDLIQNAVSSSIESNSRGLEWEPQERSHALNFPFDSNQVFWCVFDKKGRIVGKSAALPRFVAESKVEQLNDAPLEFQLQYSDDTKGWTIRQESFESPHLEIHDDEKFNERYYSTLLVISGVSQHHVDNALTQLSIALIVMTIFVWLVTLLTGQWICRLALRPVRDMAASIRNTSTSDMSKRLDKPSSHDELSDLSDSFNRLMDRLQDSFLRQKRFTGDAAHQLKTPLTAMIGQVDVALRRSRSAEEYRHTLEALKYESDRLRQIIESLLFLAREDSEASRPKFEAIDLAQLLPSFIDNWKNHPRYEDIQLVKSSDGKLFINSHRDLFGELLRNLMENALKYSPKGSPVTVEMSGEGENAIVSIADKGMGIGDKDLSQIFDPFFRSSTSREKGVDGLGLGLSIARRITLALGADLSVKSHIGEGSTFTICFPNATRN</sequence>
<evidence type="ECO:0000256" key="6">
    <source>
        <dbReference type="ARBA" id="ARBA00022692"/>
    </source>
</evidence>
<keyword evidence="8 11" id="KW-1133">Transmembrane helix</keyword>
<dbReference type="InterPro" id="IPR036890">
    <property type="entry name" value="HATPase_C_sf"/>
</dbReference>
<dbReference type="GO" id="GO:0005886">
    <property type="term" value="C:plasma membrane"/>
    <property type="evidence" value="ECO:0007669"/>
    <property type="project" value="TreeGrafter"/>
</dbReference>
<evidence type="ECO:0000256" key="4">
    <source>
        <dbReference type="ARBA" id="ARBA00022553"/>
    </source>
</evidence>
<evidence type="ECO:0000256" key="11">
    <source>
        <dbReference type="SAM" id="Phobius"/>
    </source>
</evidence>
<feature type="transmembrane region" description="Helical" evidence="11">
    <location>
        <begin position="174"/>
        <end position="196"/>
    </location>
</feature>
<protein>
    <recommendedName>
        <fullName evidence="3">histidine kinase</fullName>
        <ecNumber evidence="3">2.7.13.3</ecNumber>
    </recommendedName>
</protein>
<name>A0A517TE32_9PLAN</name>
<dbReference type="InterPro" id="IPR003660">
    <property type="entry name" value="HAMP_dom"/>
</dbReference>
<evidence type="ECO:0000313" key="14">
    <source>
        <dbReference type="EMBL" id="QDT66636.1"/>
    </source>
</evidence>
<evidence type="ECO:0000256" key="8">
    <source>
        <dbReference type="ARBA" id="ARBA00022989"/>
    </source>
</evidence>
<dbReference type="Pfam" id="PF00672">
    <property type="entry name" value="HAMP"/>
    <property type="match status" value="1"/>
</dbReference>
<dbReference type="KEGG" id="chya:V22_39070"/>
<reference evidence="14 15" key="1">
    <citation type="submission" date="2019-02" db="EMBL/GenBank/DDBJ databases">
        <title>Deep-cultivation of Planctomycetes and their phenomic and genomic characterization uncovers novel biology.</title>
        <authorList>
            <person name="Wiegand S."/>
            <person name="Jogler M."/>
            <person name="Boedeker C."/>
            <person name="Pinto D."/>
            <person name="Vollmers J."/>
            <person name="Rivas-Marin E."/>
            <person name="Kohn T."/>
            <person name="Peeters S.H."/>
            <person name="Heuer A."/>
            <person name="Rast P."/>
            <person name="Oberbeckmann S."/>
            <person name="Bunk B."/>
            <person name="Jeske O."/>
            <person name="Meyerdierks A."/>
            <person name="Storesund J.E."/>
            <person name="Kallscheuer N."/>
            <person name="Luecker S."/>
            <person name="Lage O.M."/>
            <person name="Pohl T."/>
            <person name="Merkel B.J."/>
            <person name="Hornburger P."/>
            <person name="Mueller R.-W."/>
            <person name="Bruemmer F."/>
            <person name="Labrenz M."/>
            <person name="Spormann A.M."/>
            <person name="Op den Camp H."/>
            <person name="Overmann J."/>
            <person name="Amann R."/>
            <person name="Jetten M.S.M."/>
            <person name="Mascher T."/>
            <person name="Medema M.H."/>
            <person name="Devos D.P."/>
            <person name="Kaster A.-K."/>
            <person name="Ovreas L."/>
            <person name="Rohde M."/>
            <person name="Galperin M.Y."/>
            <person name="Jogler C."/>
        </authorList>
    </citation>
    <scope>NUCLEOTIDE SEQUENCE [LARGE SCALE GENOMIC DNA]</scope>
    <source>
        <strain evidence="14 15">V22</strain>
    </source>
</reference>
<dbReference type="SMART" id="SM00304">
    <property type="entry name" value="HAMP"/>
    <property type="match status" value="1"/>
</dbReference>
<dbReference type="PANTHER" id="PTHR45436">
    <property type="entry name" value="SENSOR HISTIDINE KINASE YKOH"/>
    <property type="match status" value="1"/>
</dbReference>
<evidence type="ECO:0000256" key="5">
    <source>
        <dbReference type="ARBA" id="ARBA00022679"/>
    </source>
</evidence>
<keyword evidence="4" id="KW-0597">Phosphoprotein</keyword>
<accession>A0A517TE32</accession>
<dbReference type="CDD" id="cd00082">
    <property type="entry name" value="HisKA"/>
    <property type="match status" value="1"/>
</dbReference>